<evidence type="ECO:0008006" key="9">
    <source>
        <dbReference type="Google" id="ProtNLM"/>
    </source>
</evidence>
<dbReference type="PANTHER" id="PTHR30168">
    <property type="entry name" value="PUTATIVE MEMBRANE PROTEIN YPFJ"/>
    <property type="match status" value="1"/>
</dbReference>
<dbReference type="RefSeq" id="WP_007272766.1">
    <property type="nucleotide sequence ID" value="NZ_JBITUG010000002.1"/>
</dbReference>
<accession>A0A5B0EMC2</accession>
<evidence type="ECO:0000256" key="2">
    <source>
        <dbReference type="ARBA" id="ARBA00022692"/>
    </source>
</evidence>
<dbReference type="AlphaFoldDB" id="A0A5B0EMC2"/>
<keyword evidence="2 6" id="KW-0812">Transmembrane</keyword>
<evidence type="ECO:0000256" key="5">
    <source>
        <dbReference type="SAM" id="MobiDB-lite"/>
    </source>
</evidence>
<keyword evidence="3 6" id="KW-1133">Transmembrane helix</keyword>
<evidence type="ECO:0000256" key="3">
    <source>
        <dbReference type="ARBA" id="ARBA00022989"/>
    </source>
</evidence>
<reference evidence="7 8" key="1">
    <citation type="submission" date="2019-07" db="EMBL/GenBank/DDBJ databases">
        <title>Analysis of the biochemical properties, biological activity and biotechnological potential of siderophores and biosurfactants produced by Antarctic psychrotolerant bacteria.</title>
        <authorList>
            <person name="Styczynski M."/>
            <person name="Krucon T."/>
            <person name="Decewicz P."/>
            <person name="Dziewit L."/>
        </authorList>
    </citation>
    <scope>NUCLEOTIDE SEQUENCE [LARGE SCALE GENOMIC DNA]</scope>
    <source>
        <strain evidence="7 8">ANT_H27</strain>
    </source>
</reference>
<keyword evidence="4 6" id="KW-0472">Membrane</keyword>
<evidence type="ECO:0000256" key="1">
    <source>
        <dbReference type="ARBA" id="ARBA00004167"/>
    </source>
</evidence>
<evidence type="ECO:0000313" key="7">
    <source>
        <dbReference type="EMBL" id="KAA0979936.1"/>
    </source>
</evidence>
<proteinExistence type="predicted"/>
<gene>
    <name evidence="7" type="ORF">FQ154_01885</name>
</gene>
<dbReference type="GO" id="GO:0016020">
    <property type="term" value="C:membrane"/>
    <property type="evidence" value="ECO:0007669"/>
    <property type="project" value="UniProtKB-SubCell"/>
</dbReference>
<dbReference type="SUPFAM" id="SSF55486">
    <property type="entry name" value="Metalloproteases ('zincins'), catalytic domain"/>
    <property type="match status" value="1"/>
</dbReference>
<dbReference type="InterPro" id="IPR007343">
    <property type="entry name" value="Uncharacterised_pept_Zn_put"/>
</dbReference>
<evidence type="ECO:0000256" key="6">
    <source>
        <dbReference type="SAM" id="Phobius"/>
    </source>
</evidence>
<organism evidence="7 8">
    <name type="scientific">Paeniglutamicibacter gangotriensis</name>
    <dbReference type="NCBI Taxonomy" id="254787"/>
    <lineage>
        <taxon>Bacteria</taxon>
        <taxon>Bacillati</taxon>
        <taxon>Actinomycetota</taxon>
        <taxon>Actinomycetes</taxon>
        <taxon>Micrococcales</taxon>
        <taxon>Micrococcaceae</taxon>
        <taxon>Paeniglutamicibacter</taxon>
    </lineage>
</organism>
<comment type="subcellular location">
    <subcellularLocation>
        <location evidence="1">Membrane</location>
        <topology evidence="1">Single-pass membrane protein</topology>
    </subcellularLocation>
</comment>
<feature type="region of interest" description="Disordered" evidence="5">
    <location>
        <begin position="1"/>
        <end position="23"/>
    </location>
</feature>
<feature type="transmembrane region" description="Helical" evidence="6">
    <location>
        <begin position="23"/>
        <end position="44"/>
    </location>
</feature>
<dbReference type="PANTHER" id="PTHR30168:SF0">
    <property type="entry name" value="INNER MEMBRANE PROTEIN"/>
    <property type="match status" value="1"/>
</dbReference>
<dbReference type="EMBL" id="VOBL01000001">
    <property type="protein sequence ID" value="KAA0979936.1"/>
    <property type="molecule type" value="Genomic_DNA"/>
</dbReference>
<dbReference type="Pfam" id="PF04228">
    <property type="entry name" value="Zn_peptidase"/>
    <property type="match status" value="1"/>
</dbReference>
<comment type="caution">
    <text evidence="7">The sequence shown here is derived from an EMBL/GenBank/DDBJ whole genome shotgun (WGS) entry which is preliminary data.</text>
</comment>
<protein>
    <recommendedName>
        <fullName evidence="9">Neutral zinc metallopeptidase</fullName>
    </recommendedName>
</protein>
<dbReference type="OrthoDB" id="9774900at2"/>
<dbReference type="Proteomes" id="UP000323856">
    <property type="component" value="Unassembled WGS sequence"/>
</dbReference>
<evidence type="ECO:0000256" key="4">
    <source>
        <dbReference type="ARBA" id="ARBA00023136"/>
    </source>
</evidence>
<name>A0A5B0EMC2_9MICC</name>
<feature type="compositionally biased region" description="Basic and acidic residues" evidence="5">
    <location>
        <begin position="1"/>
        <end position="19"/>
    </location>
</feature>
<sequence length="304" mass="31286">MSFNDDAKLDSSRIRDSRGRGRGGKIAAGGGGIIVVLLAAVLGINPEMLSGLGLGSQPGVEQGPGDGAAPAISECKTGSDANERTDCRILATTESLDGFWLDYLPQYDVAVQKPGVEIFGGQVDTACGAASSAVGPFYCPADQVAYFDTGFFADLHTNYGADGGALAEEYVVAHEYGHHIQNTIGTLSASQQGGTGATSGSVRVELQADCFAGMWAAHAANTKDASGTTFMEPFSKRDLASALSAASAVGDDRIQEAATGQVNPEGWTHGSSAQRQAWFMQGYSTGDINTCDTLSAGNLDKPGA</sequence>
<evidence type="ECO:0000313" key="8">
    <source>
        <dbReference type="Proteomes" id="UP000323856"/>
    </source>
</evidence>
<feature type="region of interest" description="Disordered" evidence="5">
    <location>
        <begin position="60"/>
        <end position="79"/>
    </location>
</feature>